<keyword evidence="1 2" id="KW-0193">Cuticle</keyword>
<name>A0A8J2WBY2_9CRUS</name>
<keyword evidence="3" id="KW-0732">Signal</keyword>
<comment type="caution">
    <text evidence="4">The sequence shown here is derived from an EMBL/GenBank/DDBJ whole genome shotgun (WGS) entry which is preliminary data.</text>
</comment>
<evidence type="ECO:0000256" key="1">
    <source>
        <dbReference type="ARBA" id="ARBA00022460"/>
    </source>
</evidence>
<dbReference type="Proteomes" id="UP000789390">
    <property type="component" value="Unassembled WGS sequence"/>
</dbReference>
<reference evidence="4" key="1">
    <citation type="submission" date="2021-11" db="EMBL/GenBank/DDBJ databases">
        <authorList>
            <person name="Schell T."/>
        </authorList>
    </citation>
    <scope>NUCLEOTIDE SEQUENCE</scope>
    <source>
        <strain evidence="4">M5</strain>
    </source>
</reference>
<protein>
    <recommendedName>
        <fullName evidence="6">Cuticle protein</fullName>
    </recommendedName>
</protein>
<dbReference type="GO" id="GO:0005615">
    <property type="term" value="C:extracellular space"/>
    <property type="evidence" value="ECO:0007669"/>
    <property type="project" value="TreeGrafter"/>
</dbReference>
<organism evidence="4 5">
    <name type="scientific">Daphnia galeata</name>
    <dbReference type="NCBI Taxonomy" id="27404"/>
    <lineage>
        <taxon>Eukaryota</taxon>
        <taxon>Metazoa</taxon>
        <taxon>Ecdysozoa</taxon>
        <taxon>Arthropoda</taxon>
        <taxon>Crustacea</taxon>
        <taxon>Branchiopoda</taxon>
        <taxon>Diplostraca</taxon>
        <taxon>Cladocera</taxon>
        <taxon>Anomopoda</taxon>
        <taxon>Daphniidae</taxon>
        <taxon>Daphnia</taxon>
    </lineage>
</organism>
<accession>A0A8J2WBY2</accession>
<dbReference type="AlphaFoldDB" id="A0A8J2WBY2"/>
<dbReference type="PROSITE" id="PS00233">
    <property type="entry name" value="CHIT_BIND_RR_1"/>
    <property type="match status" value="1"/>
</dbReference>
<dbReference type="PANTHER" id="PTHR12236:SF79">
    <property type="entry name" value="CUTICULAR PROTEIN 50CB-RELATED"/>
    <property type="match status" value="1"/>
</dbReference>
<evidence type="ECO:0000256" key="3">
    <source>
        <dbReference type="SAM" id="SignalP"/>
    </source>
</evidence>
<dbReference type="GO" id="GO:0031012">
    <property type="term" value="C:extracellular matrix"/>
    <property type="evidence" value="ECO:0007669"/>
    <property type="project" value="TreeGrafter"/>
</dbReference>
<gene>
    <name evidence="4" type="ORF">DGAL_LOCUS2804</name>
</gene>
<dbReference type="InterPro" id="IPR051217">
    <property type="entry name" value="Insect_Cuticle_Struc_Prot"/>
</dbReference>
<dbReference type="EMBL" id="CAKKLH010000039">
    <property type="protein sequence ID" value="CAH0100546.1"/>
    <property type="molecule type" value="Genomic_DNA"/>
</dbReference>
<keyword evidence="5" id="KW-1185">Reference proteome</keyword>
<dbReference type="PANTHER" id="PTHR12236">
    <property type="entry name" value="STRUCTURAL CONTITUENT OF CUTICLE"/>
    <property type="match status" value="1"/>
</dbReference>
<dbReference type="InterPro" id="IPR000618">
    <property type="entry name" value="Insect_cuticle"/>
</dbReference>
<dbReference type="GO" id="GO:0042302">
    <property type="term" value="F:structural constituent of cuticle"/>
    <property type="evidence" value="ECO:0007669"/>
    <property type="project" value="UniProtKB-UniRule"/>
</dbReference>
<dbReference type="InterPro" id="IPR031311">
    <property type="entry name" value="CHIT_BIND_RR_consensus"/>
</dbReference>
<dbReference type="Pfam" id="PF00379">
    <property type="entry name" value="Chitin_bind_4"/>
    <property type="match status" value="1"/>
</dbReference>
<feature type="signal peptide" evidence="3">
    <location>
        <begin position="1"/>
        <end position="15"/>
    </location>
</feature>
<dbReference type="PROSITE" id="PS51155">
    <property type="entry name" value="CHIT_BIND_RR_2"/>
    <property type="match status" value="1"/>
</dbReference>
<sequence length="205" mass="22053">MKVTILTVLFAVASAQYYSEPAYRAPSSYSPMPYRFAWDVKDDASYNNFAHSESSDGKLTTGSYRVALPDGRTQIVNYRADSYGYVADVKYEGEAKYPEYKPSNSYSARPAYNAPAAPVYRAPAAPVYVAPRSPTYGSAAAPSYGSVAAPAYRAPAAPAYAAPRAPAYSVTSSQTYRAPAAPVYRGSVAAPGYNTQQRLPIAYRG</sequence>
<proteinExistence type="predicted"/>
<feature type="chain" id="PRO_5035198731" description="Cuticle protein" evidence="3">
    <location>
        <begin position="16"/>
        <end position="205"/>
    </location>
</feature>
<dbReference type="OrthoDB" id="6423516at2759"/>
<evidence type="ECO:0000256" key="2">
    <source>
        <dbReference type="PROSITE-ProRule" id="PRU00497"/>
    </source>
</evidence>
<evidence type="ECO:0000313" key="4">
    <source>
        <dbReference type="EMBL" id="CAH0100546.1"/>
    </source>
</evidence>
<evidence type="ECO:0000313" key="5">
    <source>
        <dbReference type="Proteomes" id="UP000789390"/>
    </source>
</evidence>
<evidence type="ECO:0008006" key="6">
    <source>
        <dbReference type="Google" id="ProtNLM"/>
    </source>
</evidence>